<dbReference type="Gene3D" id="3.40.50.300">
    <property type="entry name" value="P-loop containing nucleotide triphosphate hydrolases"/>
    <property type="match status" value="1"/>
</dbReference>
<dbReference type="HAMAP" id="MF_01389">
    <property type="entry name" value="UreG"/>
    <property type="match status" value="1"/>
</dbReference>
<dbReference type="GO" id="GO:0005737">
    <property type="term" value="C:cytoplasm"/>
    <property type="evidence" value="ECO:0007669"/>
    <property type="project" value="UniProtKB-SubCell"/>
</dbReference>
<dbReference type="GO" id="GO:0005525">
    <property type="term" value="F:GTP binding"/>
    <property type="evidence" value="ECO:0007669"/>
    <property type="project" value="UniProtKB-KW"/>
</dbReference>
<dbReference type="InterPro" id="IPR027417">
    <property type="entry name" value="P-loop_NTPase"/>
</dbReference>
<dbReference type="RefSeq" id="WP_081506713.1">
    <property type="nucleotide sequence ID" value="NZ_CP020474.1"/>
</dbReference>
<dbReference type="InterPro" id="IPR004400">
    <property type="entry name" value="UreG"/>
</dbReference>
<evidence type="ECO:0000313" key="9">
    <source>
        <dbReference type="Proteomes" id="UP000192273"/>
    </source>
</evidence>
<feature type="binding site" evidence="6">
    <location>
        <begin position="22"/>
        <end position="29"/>
    </location>
    <ligand>
        <name>GTP</name>
        <dbReference type="ChEBI" id="CHEBI:37565"/>
    </ligand>
</feature>
<dbReference type="InterPro" id="IPR003495">
    <property type="entry name" value="CobW/HypB/UreG_nucleotide-bd"/>
</dbReference>
<dbReference type="GO" id="GO:0016151">
    <property type="term" value="F:nickel cation binding"/>
    <property type="evidence" value="ECO:0007669"/>
    <property type="project" value="UniProtKB-UniRule"/>
</dbReference>
<feature type="domain" description="CobW/HypB/UreG nucleotide-binding" evidence="7">
    <location>
        <begin position="18"/>
        <end position="189"/>
    </location>
</feature>
<sequence>MNHFIPLSKSNNPGPARIGIGGPVGSGKTALIEAMMPVFKARAIEVAVVTNDLVTKEDARRLQASGLIDPDRVSAVEAGACPHTVIREDPTLNIAAADDLEARFPGLDLILIESGGDNLASTFSLDLVDWWMFVIDVGQGDDIPRKRGPGILQCDLLVINKLDLAPHVFVDADKILIEAREIRAKAPVIGCCCKGARITGVDEIVDMLARELLFRGVAS</sequence>
<name>A0A1V0RLJ2_9RHOB</name>
<evidence type="ECO:0000313" key="8">
    <source>
        <dbReference type="EMBL" id="ARE82649.1"/>
    </source>
</evidence>
<protein>
    <recommendedName>
        <fullName evidence="6">Urease accessory protein UreG</fullName>
    </recommendedName>
</protein>
<evidence type="ECO:0000259" key="7">
    <source>
        <dbReference type="Pfam" id="PF02492"/>
    </source>
</evidence>
<comment type="subcellular location">
    <subcellularLocation>
        <location evidence="6">Cytoplasm</location>
    </subcellularLocation>
</comment>
<comment type="similarity">
    <text evidence="1 6">Belongs to the SIMIBI class G3E GTPase family. UreG subfamily.</text>
</comment>
<proteinExistence type="inferred from homology"/>
<dbReference type="PANTHER" id="PTHR31715:SF0">
    <property type="entry name" value="UREASE ACCESSORY PROTEIN G"/>
    <property type="match status" value="1"/>
</dbReference>
<evidence type="ECO:0000256" key="5">
    <source>
        <dbReference type="ARBA" id="ARBA00023186"/>
    </source>
</evidence>
<dbReference type="AlphaFoldDB" id="A0A1V0RLJ2"/>
<evidence type="ECO:0000256" key="1">
    <source>
        <dbReference type="ARBA" id="ARBA00005732"/>
    </source>
</evidence>
<dbReference type="OrthoDB" id="9802035at2"/>
<dbReference type="GO" id="GO:0003924">
    <property type="term" value="F:GTPase activity"/>
    <property type="evidence" value="ECO:0007669"/>
    <property type="project" value="InterPro"/>
</dbReference>
<dbReference type="Pfam" id="PF02492">
    <property type="entry name" value="cobW"/>
    <property type="match status" value="1"/>
</dbReference>
<accession>A0A1V0RLJ2</accession>
<evidence type="ECO:0000256" key="3">
    <source>
        <dbReference type="ARBA" id="ARBA00022988"/>
    </source>
</evidence>
<dbReference type="PIRSF" id="PIRSF005624">
    <property type="entry name" value="Ni-bind_GTPase"/>
    <property type="match status" value="1"/>
</dbReference>
<organism evidence="8 9">
    <name type="scientific">Roseovarius mucosus</name>
    <dbReference type="NCBI Taxonomy" id="215743"/>
    <lineage>
        <taxon>Bacteria</taxon>
        <taxon>Pseudomonadati</taxon>
        <taxon>Pseudomonadota</taxon>
        <taxon>Alphaproteobacteria</taxon>
        <taxon>Rhodobacterales</taxon>
        <taxon>Roseobacteraceae</taxon>
        <taxon>Roseovarius</taxon>
    </lineage>
</organism>
<dbReference type="EMBL" id="CP020474">
    <property type="protein sequence ID" value="ARE82649.1"/>
    <property type="molecule type" value="Genomic_DNA"/>
</dbReference>
<dbReference type="Proteomes" id="UP000192273">
    <property type="component" value="Chromosome"/>
</dbReference>
<dbReference type="SUPFAM" id="SSF52540">
    <property type="entry name" value="P-loop containing nucleoside triphosphate hydrolases"/>
    <property type="match status" value="1"/>
</dbReference>
<comment type="subunit">
    <text evidence="6">Homodimer. UreD, UreF and UreG form a complex that acts as a GTP-hydrolysis-dependent molecular chaperone, activating the urease apoprotein by helping to assemble the nickel containing metallocenter of UreC. The UreE protein probably delivers the nickel.</text>
</comment>
<evidence type="ECO:0000256" key="2">
    <source>
        <dbReference type="ARBA" id="ARBA00022741"/>
    </source>
</evidence>
<reference evidence="8 9" key="1">
    <citation type="submission" date="2017-03" db="EMBL/GenBank/DDBJ databases">
        <title>Genome Sequence of Roseovarius mucosus strain SMR3 Isolated from a culture of the Diatom Skeletonema marinoi.</title>
        <authorList>
            <person name="Topel M."/>
            <person name="Pinder M."/>
            <person name="Johansson O.N."/>
            <person name="Kourtchenko O."/>
            <person name="Godhe A."/>
            <person name="Clarke A.K."/>
        </authorList>
    </citation>
    <scope>NUCLEOTIDE SEQUENCE [LARGE SCALE GENOMIC DNA]</scope>
    <source>
        <strain evidence="8 9">SMR3</strain>
    </source>
</reference>
<keyword evidence="5 6" id="KW-0143">Chaperone</keyword>
<keyword evidence="2 6" id="KW-0547">Nucleotide-binding</keyword>
<dbReference type="NCBIfam" id="TIGR00101">
    <property type="entry name" value="ureG"/>
    <property type="match status" value="1"/>
</dbReference>
<dbReference type="GO" id="GO:0043419">
    <property type="term" value="P:urea catabolic process"/>
    <property type="evidence" value="ECO:0007669"/>
    <property type="project" value="InterPro"/>
</dbReference>
<gene>
    <name evidence="6 8" type="primary">ureG</name>
    <name evidence="8" type="ORF">ROSMUCSMR3_01154</name>
</gene>
<dbReference type="KEGG" id="rmm:ROSMUCSMR3_01154"/>
<keyword evidence="6" id="KW-0963">Cytoplasm</keyword>
<comment type="function">
    <text evidence="6">Facilitates the functional incorporation of the urease nickel metallocenter. This process requires GTP hydrolysis, probably effectuated by UreG.</text>
</comment>
<keyword evidence="3 6" id="KW-0996">Nickel insertion</keyword>
<keyword evidence="9" id="KW-1185">Reference proteome</keyword>
<evidence type="ECO:0000256" key="6">
    <source>
        <dbReference type="HAMAP-Rule" id="MF_01389"/>
    </source>
</evidence>
<keyword evidence="4 6" id="KW-0342">GTP-binding</keyword>
<evidence type="ECO:0000256" key="4">
    <source>
        <dbReference type="ARBA" id="ARBA00023134"/>
    </source>
</evidence>
<dbReference type="PANTHER" id="PTHR31715">
    <property type="entry name" value="UREASE ACCESSORY PROTEIN G"/>
    <property type="match status" value="1"/>
</dbReference>